<dbReference type="Proteomes" id="UP000231632">
    <property type="component" value="Unassembled WGS sequence"/>
</dbReference>
<dbReference type="Gene3D" id="3.10.580.10">
    <property type="entry name" value="CBS-domain"/>
    <property type="match status" value="1"/>
</dbReference>
<feature type="transmembrane region" description="Helical" evidence="11">
    <location>
        <begin position="238"/>
        <end position="260"/>
    </location>
</feature>
<dbReference type="SUPFAM" id="SSF54631">
    <property type="entry name" value="CBS-domain pair"/>
    <property type="match status" value="1"/>
</dbReference>
<evidence type="ECO:0000256" key="10">
    <source>
        <dbReference type="PROSITE-ProRule" id="PRU00703"/>
    </source>
</evidence>
<evidence type="ECO:0000256" key="1">
    <source>
        <dbReference type="ARBA" id="ARBA00004141"/>
    </source>
</evidence>
<feature type="domain" description="CBS" evidence="12">
    <location>
        <begin position="533"/>
        <end position="594"/>
    </location>
</feature>
<dbReference type="EMBL" id="BDFD01000011">
    <property type="protein sequence ID" value="GAV20455.1"/>
    <property type="molecule type" value="Genomic_DNA"/>
</dbReference>
<evidence type="ECO:0000259" key="12">
    <source>
        <dbReference type="PROSITE" id="PS51371"/>
    </source>
</evidence>
<dbReference type="OrthoDB" id="9767361at2"/>
<feature type="transmembrane region" description="Helical" evidence="11">
    <location>
        <begin position="24"/>
        <end position="48"/>
    </location>
</feature>
<dbReference type="GO" id="GO:0034707">
    <property type="term" value="C:chloride channel complex"/>
    <property type="evidence" value="ECO:0007669"/>
    <property type="project" value="UniProtKB-KW"/>
</dbReference>
<keyword evidence="6 11" id="KW-0472">Membrane</keyword>
<feature type="transmembrane region" description="Helical" evidence="11">
    <location>
        <begin position="382"/>
        <end position="407"/>
    </location>
</feature>
<keyword evidence="9" id="KW-0407">Ion channel</keyword>
<keyword evidence="3 11" id="KW-0812">Transmembrane</keyword>
<evidence type="ECO:0000256" key="2">
    <source>
        <dbReference type="ARBA" id="ARBA00022448"/>
    </source>
</evidence>
<feature type="transmembrane region" description="Helical" evidence="11">
    <location>
        <begin position="413"/>
        <end position="430"/>
    </location>
</feature>
<feature type="domain" description="CBS" evidence="12">
    <location>
        <begin position="464"/>
        <end position="525"/>
    </location>
</feature>
<dbReference type="Pfam" id="PF00571">
    <property type="entry name" value="CBS"/>
    <property type="match status" value="2"/>
</dbReference>
<comment type="subcellular location">
    <subcellularLocation>
        <location evidence="1">Membrane</location>
        <topology evidence="1">Multi-pass membrane protein</topology>
    </subcellularLocation>
</comment>
<dbReference type="AlphaFoldDB" id="A0A1L8CNG2"/>
<dbReference type="Pfam" id="PF00654">
    <property type="entry name" value="Voltage_CLC"/>
    <property type="match status" value="1"/>
</dbReference>
<evidence type="ECO:0000256" key="6">
    <source>
        <dbReference type="ARBA" id="ARBA00023136"/>
    </source>
</evidence>
<comment type="caution">
    <text evidence="13">The sequence shown here is derived from an EMBL/GenBank/DDBJ whole genome shotgun (WGS) entry which is preliminary data.</text>
</comment>
<feature type="transmembrane region" description="Helical" evidence="11">
    <location>
        <begin position="68"/>
        <end position="89"/>
    </location>
</feature>
<dbReference type="CDD" id="cd00400">
    <property type="entry name" value="Voltage_gated_ClC"/>
    <property type="match status" value="1"/>
</dbReference>
<keyword evidence="5" id="KW-0406">Ion transport</keyword>
<evidence type="ECO:0000256" key="9">
    <source>
        <dbReference type="ARBA" id="ARBA00023303"/>
    </source>
</evidence>
<evidence type="ECO:0000256" key="11">
    <source>
        <dbReference type="SAM" id="Phobius"/>
    </source>
</evidence>
<reference evidence="13 14" key="1">
    <citation type="journal article" date="2017" name="Arch. Microbiol.">
        <title>Mariprofundus micogutta sp. nov., a novel iron-oxidizing zetaproteobacterium isolated from a deep-sea hydrothermal field at the Bayonnaise knoll of the Izu-Ogasawara arc, and a description of Mariprofundales ord. nov. and Zetaproteobacteria classis nov.</title>
        <authorList>
            <person name="Makita H."/>
            <person name="Tanaka E."/>
            <person name="Mitsunobu S."/>
            <person name="Miyazaki M."/>
            <person name="Nunoura T."/>
            <person name="Uematsu K."/>
            <person name="Takaki Y."/>
            <person name="Nishi S."/>
            <person name="Shimamura S."/>
            <person name="Takai K."/>
        </authorList>
    </citation>
    <scope>NUCLEOTIDE SEQUENCE [LARGE SCALE GENOMIC DNA]</scope>
    <source>
        <strain evidence="13 14">ET2</strain>
    </source>
</reference>
<evidence type="ECO:0000313" key="14">
    <source>
        <dbReference type="Proteomes" id="UP000231632"/>
    </source>
</evidence>
<keyword evidence="8" id="KW-0868">Chloride</keyword>
<accession>A0A1L8CNG2</accession>
<protein>
    <submittedName>
        <fullName evidence="13">Chloride channel protein, CIC family</fullName>
    </submittedName>
</protein>
<dbReference type="InterPro" id="IPR014743">
    <property type="entry name" value="Cl-channel_core"/>
</dbReference>
<dbReference type="PRINTS" id="PR00762">
    <property type="entry name" value="CLCHANNEL"/>
</dbReference>
<dbReference type="GO" id="GO:0005254">
    <property type="term" value="F:chloride channel activity"/>
    <property type="evidence" value="ECO:0007669"/>
    <property type="project" value="UniProtKB-KW"/>
</dbReference>
<gene>
    <name evidence="13" type="ORF">MMIC_P1420</name>
</gene>
<feature type="transmembrane region" description="Helical" evidence="11">
    <location>
        <begin position="280"/>
        <end position="303"/>
    </location>
</feature>
<keyword evidence="10" id="KW-0129">CBS domain</keyword>
<dbReference type="PROSITE" id="PS51371">
    <property type="entry name" value="CBS"/>
    <property type="match status" value="2"/>
</dbReference>
<proteinExistence type="predicted"/>
<evidence type="ECO:0000256" key="5">
    <source>
        <dbReference type="ARBA" id="ARBA00023065"/>
    </source>
</evidence>
<dbReference type="RefSeq" id="WP_072659775.1">
    <property type="nucleotide sequence ID" value="NZ_BDFD01000011.1"/>
</dbReference>
<keyword evidence="7" id="KW-0869">Chloride channel</keyword>
<feature type="transmembrane region" description="Helical" evidence="11">
    <location>
        <begin position="195"/>
        <end position="217"/>
    </location>
</feature>
<feature type="transmembrane region" description="Helical" evidence="11">
    <location>
        <begin position="166"/>
        <end position="189"/>
    </location>
</feature>
<evidence type="ECO:0000256" key="3">
    <source>
        <dbReference type="ARBA" id="ARBA00022692"/>
    </source>
</evidence>
<evidence type="ECO:0000256" key="8">
    <source>
        <dbReference type="ARBA" id="ARBA00023214"/>
    </source>
</evidence>
<dbReference type="InterPro" id="IPR001807">
    <property type="entry name" value="ClC"/>
</dbReference>
<evidence type="ECO:0000256" key="7">
    <source>
        <dbReference type="ARBA" id="ARBA00023173"/>
    </source>
</evidence>
<dbReference type="SMART" id="SM00116">
    <property type="entry name" value="CBS"/>
    <property type="match status" value="2"/>
</dbReference>
<name>A0A1L8CNG2_9PROT</name>
<evidence type="ECO:0000313" key="13">
    <source>
        <dbReference type="EMBL" id="GAV20455.1"/>
    </source>
</evidence>
<evidence type="ECO:0000256" key="4">
    <source>
        <dbReference type="ARBA" id="ARBA00022989"/>
    </source>
</evidence>
<dbReference type="PANTHER" id="PTHR43427:SF6">
    <property type="entry name" value="CHLORIDE CHANNEL PROTEIN CLC-E"/>
    <property type="match status" value="1"/>
</dbReference>
<organism evidence="13 14">
    <name type="scientific">Mariprofundus micogutta</name>
    <dbReference type="NCBI Taxonomy" id="1921010"/>
    <lineage>
        <taxon>Bacteria</taxon>
        <taxon>Pseudomonadati</taxon>
        <taxon>Pseudomonadota</taxon>
        <taxon>Candidatius Mariprofundia</taxon>
        <taxon>Mariprofundales</taxon>
        <taxon>Mariprofundaceae</taxon>
        <taxon>Mariprofundus</taxon>
    </lineage>
</organism>
<dbReference type="PANTHER" id="PTHR43427">
    <property type="entry name" value="CHLORIDE CHANNEL PROTEIN CLC-E"/>
    <property type="match status" value="1"/>
</dbReference>
<keyword evidence="2" id="KW-0813">Transport</keyword>
<dbReference type="STRING" id="1921010.MMIC_P1420"/>
<dbReference type="Gene3D" id="1.10.3080.10">
    <property type="entry name" value="Clc chloride channel"/>
    <property type="match status" value="1"/>
</dbReference>
<feature type="transmembrane region" description="Helical" evidence="11">
    <location>
        <begin position="350"/>
        <end position="370"/>
    </location>
</feature>
<sequence length="598" mass="64364">MIFRDKLLSEHRHLRNWMREQDTIYVVLLSIVVGVVSGYAALLLHFAIEWVSLFWTGERTWQQAMHDLPWYIYLIAPTVGGFLVGWITVRFLPGGELRGVAGVLADMVQRKGHVHPRQMATETAGAAIAIGSGASLGREGPTVALGALIASEIGRRVGLSEQQLRTLIGCGVAAGIAASFNTPIAGVLFALEVILADYAIATFSPIVIASVLATVVARSEVGNFPAFTVPEYHLISAWEIPAYMAMGVLCGIVATGFIKSMAPTRKWLAEVLPNRKVRPAAVGFVIGLMGLAIPQVMSIGYGFVEDMMLERTDPVLLGITLPLAAFLAIILIGKFIAVVLSSAGGFPGGLFGPTLFLGATVGALFGDIVHGLSPAYSESYGAYALVACGALTAAALQAPLTVMLIVFEMTADYHIMLPLMIACSVATMVTRSFGRTSVFTEALEERGIDTNWGREQSWMRSVPITRIPWRSIPRVSAHARLEELKQVYTGSGKGCVQVVDDEGLMIGIVTFGDLQQWLLDPALDHVVVASEVANRNVLVVAESDSLLDAIHILDRAEFEQMPVVSDDNPCKVLGMLSRNAIFSTYHKLIVKHGEGDHG</sequence>
<dbReference type="InterPro" id="IPR050368">
    <property type="entry name" value="ClC-type_chloride_channel"/>
</dbReference>
<dbReference type="SUPFAM" id="SSF81340">
    <property type="entry name" value="Clc chloride channel"/>
    <property type="match status" value="1"/>
</dbReference>
<dbReference type="InterPro" id="IPR046342">
    <property type="entry name" value="CBS_dom_sf"/>
</dbReference>
<feature type="transmembrane region" description="Helical" evidence="11">
    <location>
        <begin position="315"/>
        <end position="338"/>
    </location>
</feature>
<dbReference type="InterPro" id="IPR000644">
    <property type="entry name" value="CBS_dom"/>
</dbReference>
<keyword evidence="14" id="KW-1185">Reference proteome</keyword>
<keyword evidence="4 11" id="KW-1133">Transmembrane helix</keyword>